<organism evidence="2">
    <name type="scientific">Trichodesmium erythraeum (strain IMS101)</name>
    <dbReference type="NCBI Taxonomy" id="203124"/>
    <lineage>
        <taxon>Bacteria</taxon>
        <taxon>Bacillati</taxon>
        <taxon>Cyanobacteriota</taxon>
        <taxon>Cyanophyceae</taxon>
        <taxon>Oscillatoriophycideae</taxon>
        <taxon>Oscillatoriales</taxon>
        <taxon>Microcoleaceae</taxon>
        <taxon>Trichodesmium</taxon>
    </lineage>
</organism>
<dbReference type="GO" id="GO:0019284">
    <property type="term" value="P:L-methionine salvage from S-adenosylmethionine"/>
    <property type="evidence" value="ECO:0007669"/>
    <property type="project" value="TreeGrafter"/>
</dbReference>
<dbReference type="EMBL" id="CP000393">
    <property type="protein sequence ID" value="ABG50728.1"/>
    <property type="molecule type" value="Genomic_DNA"/>
</dbReference>
<dbReference type="GO" id="GO:0008930">
    <property type="term" value="F:methylthioadenosine nucleosidase activity"/>
    <property type="evidence" value="ECO:0007669"/>
    <property type="project" value="TreeGrafter"/>
</dbReference>
<evidence type="ECO:0000259" key="1">
    <source>
        <dbReference type="Pfam" id="PF01048"/>
    </source>
</evidence>
<dbReference type="OrthoDB" id="509435at2"/>
<dbReference type="STRING" id="203124.Tery_1432"/>
<reference evidence="2" key="1">
    <citation type="submission" date="2006-06" db="EMBL/GenBank/DDBJ databases">
        <title>Complete sequence of Trichodesmium erythraeum IMS101.</title>
        <authorList>
            <consortium name="US DOE Joint Genome Institute"/>
            <person name="Copeland A."/>
            <person name="Lucas S."/>
            <person name="Lapidus A."/>
            <person name="Barry K."/>
            <person name="Detter J.C."/>
            <person name="Glavina del Rio T."/>
            <person name="Hammon N."/>
            <person name="Israni S."/>
            <person name="Dalin E."/>
            <person name="Tice H."/>
            <person name="Pitluck S."/>
            <person name="Kiss H."/>
            <person name="Munk A.C."/>
            <person name="Brettin T."/>
            <person name="Bruce D."/>
            <person name="Han C."/>
            <person name="Tapia R."/>
            <person name="Gilna P."/>
            <person name="Schmutz J."/>
            <person name="Larimer F."/>
            <person name="Land M."/>
            <person name="Hauser L."/>
            <person name="Kyrpides N."/>
            <person name="Kim E."/>
            <person name="Richardson P."/>
        </authorList>
    </citation>
    <scope>NUCLEOTIDE SEQUENCE [LARGE SCALE GENOMIC DNA]</scope>
    <source>
        <strain evidence="2">IMS101</strain>
    </source>
</reference>
<dbReference type="InterPro" id="IPR000845">
    <property type="entry name" value="Nucleoside_phosphorylase_d"/>
</dbReference>
<gene>
    <name evidence="2" type="ordered locus">Tery_1432</name>
</gene>
<dbReference type="PANTHER" id="PTHR46832:SF1">
    <property type="entry name" value="5'-METHYLTHIOADENOSINE_S-ADENOSYLHOMOCYSTEINE NUCLEOSIDASE"/>
    <property type="match status" value="1"/>
</dbReference>
<dbReference type="KEGG" id="ter:Tery_1432"/>
<dbReference type="GO" id="GO:0008782">
    <property type="term" value="F:adenosylhomocysteine nucleosidase activity"/>
    <property type="evidence" value="ECO:0007669"/>
    <property type="project" value="TreeGrafter"/>
</dbReference>
<dbReference type="GO" id="GO:0009116">
    <property type="term" value="P:nucleoside metabolic process"/>
    <property type="evidence" value="ECO:0007669"/>
    <property type="project" value="InterPro"/>
</dbReference>
<feature type="domain" description="Nucleoside phosphorylase" evidence="1">
    <location>
        <begin position="5"/>
        <end position="238"/>
    </location>
</feature>
<evidence type="ECO:0000313" key="2">
    <source>
        <dbReference type="EMBL" id="ABG50728.1"/>
    </source>
</evidence>
<dbReference type="RefSeq" id="WP_011611105.1">
    <property type="nucleotide sequence ID" value="NC_008312.1"/>
</dbReference>
<dbReference type="Pfam" id="PF01048">
    <property type="entry name" value="PNP_UDP_1"/>
    <property type="match status" value="1"/>
</dbReference>
<dbReference type="PANTHER" id="PTHR46832">
    <property type="entry name" value="5'-METHYLTHIOADENOSINE/S-ADENOSYLHOMOCYSTEINE NUCLEOSIDASE"/>
    <property type="match status" value="1"/>
</dbReference>
<dbReference type="InterPro" id="IPR035994">
    <property type="entry name" value="Nucleoside_phosphorylase_sf"/>
</dbReference>
<dbReference type="SUPFAM" id="SSF53167">
    <property type="entry name" value="Purine and uridine phosphorylases"/>
    <property type="match status" value="1"/>
</dbReference>
<dbReference type="Gene3D" id="3.40.50.1580">
    <property type="entry name" value="Nucleoside phosphorylase domain"/>
    <property type="match status" value="1"/>
</dbReference>
<accession>Q115U6</accession>
<dbReference type="CDD" id="cd09008">
    <property type="entry name" value="MTAN"/>
    <property type="match status" value="1"/>
</dbReference>
<sequence length="359" mass="40039">MVCAVILTAIRIEYMAVSAHLSDLREEIHPNGTIYERGQFSVGGQEWEVGIVQTGAGNSPAAMEAERAIAYFKPDVILFVGVAGGIKDVQLGDVVAATKVYGYESGKVAETFRPRPDVGRSTYNLIQRAKAEARKRDWLARFSDSAQPNVFVEPIAAGEKVVTNKKSDLFEFLQHNYGDALAVEMEGHGILKVAHANQQVSALIIRGISDLIDGKSRADEGGFQEIAARHASAFAFEVLGKFWLSRNQEYNGESHPKSSNFLADNFEESMKLQEVLIDYFNARQKPGQHLKSLVNISQIQVDTAAIDYNLPVRELIPNFYPEIFKSRENSLSFLRVFRSHLLKDSDEQLFVNKIIAMIR</sequence>
<name>Q115U6_TRIEI</name>
<dbReference type="eggNOG" id="COG0775">
    <property type="taxonomic scope" value="Bacteria"/>
</dbReference>
<dbReference type="HOGENOM" id="CLU_771469_0_0_3"/>
<proteinExistence type="predicted"/>
<protein>
    <submittedName>
        <fullName evidence="2">Purine and other phosphorylases, family 1</fullName>
    </submittedName>
</protein>
<dbReference type="AlphaFoldDB" id="Q115U6"/>
<dbReference type="GO" id="GO:0005829">
    <property type="term" value="C:cytosol"/>
    <property type="evidence" value="ECO:0007669"/>
    <property type="project" value="TreeGrafter"/>
</dbReference>